<dbReference type="InterPro" id="IPR038717">
    <property type="entry name" value="Tc1-like_DDE_dom"/>
</dbReference>
<evidence type="ECO:0000313" key="5">
    <source>
        <dbReference type="Proteomes" id="UP000762676"/>
    </source>
</evidence>
<keyword evidence="1" id="KW-0472">Membrane</keyword>
<dbReference type="AlphaFoldDB" id="A0AAV4IEE2"/>
<feature type="domain" description="Tc1-like transposase DDE" evidence="3">
    <location>
        <begin position="113"/>
        <end position="241"/>
    </location>
</feature>
<reference evidence="4 5" key="1">
    <citation type="journal article" date="2021" name="Elife">
        <title>Chloroplast acquisition without the gene transfer in kleptoplastic sea slugs, Plakobranchus ocellatus.</title>
        <authorList>
            <person name="Maeda T."/>
            <person name="Takahashi S."/>
            <person name="Yoshida T."/>
            <person name="Shimamura S."/>
            <person name="Takaki Y."/>
            <person name="Nagai Y."/>
            <person name="Toyoda A."/>
            <person name="Suzuki Y."/>
            <person name="Arimoto A."/>
            <person name="Ishii H."/>
            <person name="Satoh N."/>
            <person name="Nishiyama T."/>
            <person name="Hasebe M."/>
            <person name="Maruyama T."/>
            <person name="Minagawa J."/>
            <person name="Obokata J."/>
            <person name="Shigenobu S."/>
        </authorList>
    </citation>
    <scope>NUCLEOTIDE SEQUENCE [LARGE SCALE GENOMIC DNA]</scope>
</reference>
<comment type="caution">
    <text evidence="4">The sequence shown here is derived from an EMBL/GenBank/DDBJ whole genome shotgun (WGS) entry which is preliminary data.</text>
</comment>
<keyword evidence="5" id="KW-1185">Reference proteome</keyword>
<keyword evidence="1" id="KW-1133">Transmembrane helix</keyword>
<keyword evidence="1" id="KW-0812">Transmembrane</keyword>
<proteinExistence type="predicted"/>
<protein>
    <submittedName>
        <fullName evidence="4">TC1 transposase-like protein</fullName>
    </submittedName>
</protein>
<keyword evidence="2" id="KW-0732">Signal</keyword>
<evidence type="ECO:0000259" key="3">
    <source>
        <dbReference type="Pfam" id="PF13358"/>
    </source>
</evidence>
<dbReference type="Gene3D" id="1.20.140.150">
    <property type="match status" value="1"/>
</dbReference>
<feature type="signal peptide" evidence="2">
    <location>
        <begin position="1"/>
        <end position="28"/>
    </location>
</feature>
<sequence length="256" mass="28014">MGLKAMPVAGLALLGLGNLLHIVGLATPEWETRSGGGTFGLWKSCGLLRCVSYPSDHDVDELKICQATAVLGMIAGVLALALAVFMVIRKYTDKDIPKAVKIGVLVASILSHEAAINKWTKRTRGRARQGDRAVRIVHGRRGPNLTLTFAVNVMNGLVHDELHQGGMTAERLNQFLHDTSLQCNPGQEVCFTLADMVVLLKLIICQLNLKCSTYQLLPPYSPFLNICENAFALWKQALKTRLAEVCRNLSSRPSIQ</sequence>
<evidence type="ECO:0000256" key="2">
    <source>
        <dbReference type="SAM" id="SignalP"/>
    </source>
</evidence>
<feature type="transmembrane region" description="Helical" evidence="1">
    <location>
        <begin position="67"/>
        <end position="88"/>
    </location>
</feature>
<name>A0AAV4IEE2_9GAST</name>
<evidence type="ECO:0000256" key="1">
    <source>
        <dbReference type="SAM" id="Phobius"/>
    </source>
</evidence>
<dbReference type="EMBL" id="BMAT01006315">
    <property type="protein sequence ID" value="GFS09931.1"/>
    <property type="molecule type" value="Genomic_DNA"/>
</dbReference>
<dbReference type="Proteomes" id="UP000762676">
    <property type="component" value="Unassembled WGS sequence"/>
</dbReference>
<feature type="chain" id="PRO_5043484034" evidence="2">
    <location>
        <begin position="29"/>
        <end position="256"/>
    </location>
</feature>
<accession>A0AAV4IEE2</accession>
<organism evidence="4 5">
    <name type="scientific">Elysia marginata</name>
    <dbReference type="NCBI Taxonomy" id="1093978"/>
    <lineage>
        <taxon>Eukaryota</taxon>
        <taxon>Metazoa</taxon>
        <taxon>Spiralia</taxon>
        <taxon>Lophotrochozoa</taxon>
        <taxon>Mollusca</taxon>
        <taxon>Gastropoda</taxon>
        <taxon>Heterobranchia</taxon>
        <taxon>Euthyneura</taxon>
        <taxon>Panpulmonata</taxon>
        <taxon>Sacoglossa</taxon>
        <taxon>Placobranchoidea</taxon>
        <taxon>Plakobranchidae</taxon>
        <taxon>Elysia</taxon>
    </lineage>
</organism>
<dbReference type="Pfam" id="PF13358">
    <property type="entry name" value="DDE_3"/>
    <property type="match status" value="1"/>
</dbReference>
<evidence type="ECO:0000313" key="4">
    <source>
        <dbReference type="EMBL" id="GFS09931.1"/>
    </source>
</evidence>
<gene>
    <name evidence="4" type="ORF">ElyMa_003048500</name>
</gene>